<dbReference type="RefSeq" id="WP_115833695.1">
    <property type="nucleotide sequence ID" value="NZ_QNUL01000031.1"/>
</dbReference>
<feature type="signal peptide" evidence="1">
    <location>
        <begin position="1"/>
        <end position="21"/>
    </location>
</feature>
<dbReference type="Pfam" id="PF00144">
    <property type="entry name" value="Beta-lactamase"/>
    <property type="match status" value="1"/>
</dbReference>
<dbReference type="InterPro" id="IPR001466">
    <property type="entry name" value="Beta-lactam-related"/>
</dbReference>
<evidence type="ECO:0000259" key="2">
    <source>
        <dbReference type="Pfam" id="PF00144"/>
    </source>
</evidence>
<name>A0A3D8Y7J7_9BACT</name>
<dbReference type="Gene3D" id="3.40.710.10">
    <property type="entry name" value="DD-peptidase/beta-lactamase superfamily"/>
    <property type="match status" value="1"/>
</dbReference>
<comment type="caution">
    <text evidence="3">The sequence shown here is derived from an EMBL/GenBank/DDBJ whole genome shotgun (WGS) entry which is preliminary data.</text>
</comment>
<dbReference type="OrthoDB" id="9793489at2"/>
<feature type="chain" id="PRO_5017664005" evidence="1">
    <location>
        <begin position="22"/>
        <end position="440"/>
    </location>
</feature>
<dbReference type="PANTHER" id="PTHR46825">
    <property type="entry name" value="D-ALANYL-D-ALANINE-CARBOXYPEPTIDASE/ENDOPEPTIDASE AMPH"/>
    <property type="match status" value="1"/>
</dbReference>
<dbReference type="SUPFAM" id="SSF56601">
    <property type="entry name" value="beta-lactamase/transpeptidase-like"/>
    <property type="match status" value="1"/>
</dbReference>
<accession>A0A3D8Y7J7</accession>
<dbReference type="AlphaFoldDB" id="A0A3D8Y7J7"/>
<proteinExistence type="predicted"/>
<keyword evidence="4" id="KW-1185">Reference proteome</keyword>
<protein>
    <submittedName>
        <fullName evidence="3">Peptidase</fullName>
    </submittedName>
</protein>
<keyword evidence="1" id="KW-0732">Signal</keyword>
<evidence type="ECO:0000313" key="4">
    <source>
        <dbReference type="Proteomes" id="UP000256373"/>
    </source>
</evidence>
<evidence type="ECO:0000256" key="1">
    <source>
        <dbReference type="SAM" id="SignalP"/>
    </source>
</evidence>
<sequence length="440" mass="48109">MKLLSTLLISILLFLGQSSCAQQFDLSKLDTFFDTLNINNKAMMSVAISKNSKLIYQRSIGYASIADNVKASAATQYRIGSISKTFTSSMIFQLIDEGKLSLNTTLDKFFPSVANASGITVGNLLSHRSGIHSFTNDAEYLQYMTMPKTQDEMTAIIAASKPDFEPGTKTEYSNSNYVLLGYIIEKITRKTYPENLKQRITLKLNLTATHYGGKTDIAKQQSHSYKMIQKWELQPETDMSIPGGAGAIVSTPAELTQFITALLQGRLISAKSLEEMKTMQEGMGMGLFKVPYNSESGYGHNGSIDGFVSSAYYFPGGEYAVAICSNGIAYPLNDILIALLSTCSGNPVLIPSFKSVTLKPEELDKYAGVYSSKDIPLKITVTKTDHTLTAQATGQGAFPLTPTEKNKFVFDSAGIIMEFNPGEGTFRLKQGGGNFLFKKE</sequence>
<dbReference type="PANTHER" id="PTHR46825:SF7">
    <property type="entry name" value="D-ALANYL-D-ALANINE CARBOXYPEPTIDASE"/>
    <property type="match status" value="1"/>
</dbReference>
<dbReference type="EMBL" id="QNUL01000031">
    <property type="protein sequence ID" value="REA57081.1"/>
    <property type="molecule type" value="Genomic_DNA"/>
</dbReference>
<evidence type="ECO:0000313" key="3">
    <source>
        <dbReference type="EMBL" id="REA57081.1"/>
    </source>
</evidence>
<organism evidence="3 4">
    <name type="scientific">Dyadobacter luteus</name>
    <dbReference type="NCBI Taxonomy" id="2259619"/>
    <lineage>
        <taxon>Bacteria</taxon>
        <taxon>Pseudomonadati</taxon>
        <taxon>Bacteroidota</taxon>
        <taxon>Cytophagia</taxon>
        <taxon>Cytophagales</taxon>
        <taxon>Spirosomataceae</taxon>
        <taxon>Dyadobacter</taxon>
    </lineage>
</organism>
<feature type="domain" description="Beta-lactamase-related" evidence="2">
    <location>
        <begin position="44"/>
        <end position="327"/>
    </location>
</feature>
<dbReference type="InterPro" id="IPR012338">
    <property type="entry name" value="Beta-lactam/transpept-like"/>
</dbReference>
<dbReference type="Proteomes" id="UP000256373">
    <property type="component" value="Unassembled WGS sequence"/>
</dbReference>
<gene>
    <name evidence="3" type="ORF">DSL64_25040</name>
</gene>
<reference evidence="3 4" key="1">
    <citation type="submission" date="2018-07" db="EMBL/GenBank/DDBJ databases">
        <title>Dyadobacter roseus sp. nov., isolated from rose rhizosphere soil.</title>
        <authorList>
            <person name="Chen L."/>
        </authorList>
    </citation>
    <scope>NUCLEOTIDE SEQUENCE [LARGE SCALE GENOMIC DNA]</scope>
    <source>
        <strain evidence="3 4">RS19</strain>
    </source>
</reference>
<dbReference type="InterPro" id="IPR050491">
    <property type="entry name" value="AmpC-like"/>
</dbReference>